<evidence type="ECO:0000259" key="13">
    <source>
        <dbReference type="PROSITE" id="PS51192"/>
    </source>
</evidence>
<dbReference type="Gene3D" id="3.40.50.300">
    <property type="entry name" value="P-loop containing nucleotide triphosphate hydrolases"/>
    <property type="match status" value="2"/>
</dbReference>
<dbReference type="InterPro" id="IPR041236">
    <property type="entry name" value="PriA_C"/>
</dbReference>
<comment type="similarity">
    <text evidence="12">Belongs to the helicase family. PriA subfamily.</text>
</comment>
<dbReference type="SMART" id="SM00490">
    <property type="entry name" value="HELICc"/>
    <property type="match status" value="1"/>
</dbReference>
<protein>
    <recommendedName>
        <fullName evidence="12">Replication restart protein PriA</fullName>
    </recommendedName>
    <alternativeName>
        <fullName evidence="12">ATP-dependent DNA helicase PriA</fullName>
        <ecNumber evidence="12">5.6.2.4</ecNumber>
    </alternativeName>
    <alternativeName>
        <fullName evidence="12">DNA 3'-5' helicase PriA</fullName>
    </alternativeName>
</protein>
<dbReference type="SUPFAM" id="SSF52540">
    <property type="entry name" value="P-loop containing nucleoside triphosphate hydrolases"/>
    <property type="match status" value="1"/>
</dbReference>
<name>F0SMW4_RUBBR</name>
<keyword evidence="1 12" id="KW-0639">Primosome</keyword>
<dbReference type="InterPro" id="IPR001650">
    <property type="entry name" value="Helicase_C-like"/>
</dbReference>
<evidence type="ECO:0000256" key="12">
    <source>
        <dbReference type="HAMAP-Rule" id="MF_00983"/>
    </source>
</evidence>
<feature type="binding site" evidence="12">
    <location>
        <position position="495"/>
    </location>
    <ligand>
        <name>Zn(2+)</name>
        <dbReference type="ChEBI" id="CHEBI:29105"/>
        <label>1</label>
    </ligand>
</feature>
<proteinExistence type="inferred from homology"/>
<dbReference type="SMART" id="SM00487">
    <property type="entry name" value="DEXDc"/>
    <property type="match status" value="1"/>
</dbReference>
<dbReference type="Pfam" id="PF18074">
    <property type="entry name" value="PriA_C"/>
    <property type="match status" value="1"/>
</dbReference>
<dbReference type="PROSITE" id="PS51194">
    <property type="entry name" value="HELICASE_CTER"/>
    <property type="match status" value="1"/>
</dbReference>
<dbReference type="GO" id="GO:0006310">
    <property type="term" value="P:DNA recombination"/>
    <property type="evidence" value="ECO:0007669"/>
    <property type="project" value="InterPro"/>
</dbReference>
<organism evidence="15 16">
    <name type="scientific">Rubinisphaera brasiliensis (strain ATCC 49424 / DSM 5305 / JCM 21570 / IAM 15109 / NBRC 103401 / IFAM 1448)</name>
    <name type="common">Planctomyces brasiliensis</name>
    <dbReference type="NCBI Taxonomy" id="756272"/>
    <lineage>
        <taxon>Bacteria</taxon>
        <taxon>Pseudomonadati</taxon>
        <taxon>Planctomycetota</taxon>
        <taxon>Planctomycetia</taxon>
        <taxon>Planctomycetales</taxon>
        <taxon>Planctomycetaceae</taxon>
        <taxon>Rubinisphaera</taxon>
    </lineage>
</organism>
<evidence type="ECO:0000256" key="9">
    <source>
        <dbReference type="ARBA" id="ARBA00023125"/>
    </source>
</evidence>
<keyword evidence="4 12" id="KW-0547">Nucleotide-binding</keyword>
<dbReference type="GO" id="GO:0043138">
    <property type="term" value="F:3'-5' DNA helicase activity"/>
    <property type="evidence" value="ECO:0007669"/>
    <property type="project" value="UniProtKB-EC"/>
</dbReference>
<comment type="catalytic activity">
    <reaction evidence="12">
        <text>Couples ATP hydrolysis with the unwinding of duplex DNA by translocating in the 3'-5' direction.</text>
        <dbReference type="EC" id="5.6.2.4"/>
    </reaction>
</comment>
<evidence type="ECO:0000256" key="11">
    <source>
        <dbReference type="ARBA" id="ARBA00048988"/>
    </source>
</evidence>
<feature type="binding site" evidence="12">
    <location>
        <position position="535"/>
    </location>
    <ligand>
        <name>Zn(2+)</name>
        <dbReference type="ChEBI" id="CHEBI:29105"/>
        <label>1</label>
    </ligand>
</feature>
<evidence type="ECO:0000313" key="16">
    <source>
        <dbReference type="Proteomes" id="UP000006860"/>
    </source>
</evidence>
<dbReference type="PROSITE" id="PS51192">
    <property type="entry name" value="HELICASE_ATP_BIND_1"/>
    <property type="match status" value="1"/>
</dbReference>
<comment type="function">
    <text evidence="12">Initiates the restart of stalled replication forks, which reloads the replicative helicase on sites other than the origin of replication. Recognizes and binds to abandoned replication forks and remodels them to uncover a helicase loading site. Promotes assembly of the primosome at these replication forks.</text>
</comment>
<dbReference type="GO" id="GO:0016887">
    <property type="term" value="F:ATP hydrolysis activity"/>
    <property type="evidence" value="ECO:0007669"/>
    <property type="project" value="RHEA"/>
</dbReference>
<dbReference type="FunFam" id="3.40.50.300:FF:000489">
    <property type="entry name" value="Primosome assembly protein PriA"/>
    <property type="match status" value="1"/>
</dbReference>
<dbReference type="KEGG" id="pbs:Plabr_2366"/>
<dbReference type="RefSeq" id="WP_013628692.1">
    <property type="nucleotide sequence ID" value="NC_015174.1"/>
</dbReference>
<feature type="binding site" evidence="12">
    <location>
        <position position="504"/>
    </location>
    <ligand>
        <name>Zn(2+)</name>
        <dbReference type="ChEBI" id="CHEBI:29105"/>
        <label>2</label>
    </ligand>
</feature>
<dbReference type="eggNOG" id="COG1198">
    <property type="taxonomic scope" value="Bacteria"/>
</dbReference>
<evidence type="ECO:0000259" key="14">
    <source>
        <dbReference type="PROSITE" id="PS51194"/>
    </source>
</evidence>
<dbReference type="Proteomes" id="UP000006860">
    <property type="component" value="Chromosome"/>
</dbReference>
<feature type="binding site" evidence="12">
    <location>
        <position position="501"/>
    </location>
    <ligand>
        <name>Zn(2+)</name>
        <dbReference type="ChEBI" id="CHEBI:29105"/>
        <label>2</label>
    </ligand>
</feature>
<feature type="binding site" evidence="12">
    <location>
        <position position="492"/>
    </location>
    <ligand>
        <name>Zn(2+)</name>
        <dbReference type="ChEBI" id="CHEBI:29105"/>
        <label>1</label>
    </ligand>
</feature>
<dbReference type="Pfam" id="PF17764">
    <property type="entry name" value="PriA_3primeBD"/>
    <property type="match status" value="1"/>
</dbReference>
<dbReference type="OrthoDB" id="9759544at2"/>
<dbReference type="InterPro" id="IPR011545">
    <property type="entry name" value="DEAD/DEAH_box_helicase_dom"/>
</dbReference>
<dbReference type="GO" id="GO:0006269">
    <property type="term" value="P:DNA replication, synthesis of primer"/>
    <property type="evidence" value="ECO:0007669"/>
    <property type="project" value="UniProtKB-KW"/>
</dbReference>
<evidence type="ECO:0000256" key="8">
    <source>
        <dbReference type="ARBA" id="ARBA00022840"/>
    </source>
</evidence>
<evidence type="ECO:0000256" key="5">
    <source>
        <dbReference type="ARBA" id="ARBA00022801"/>
    </source>
</evidence>
<feature type="domain" description="Helicase ATP-binding" evidence="13">
    <location>
        <begin position="265"/>
        <end position="430"/>
    </location>
</feature>
<dbReference type="PANTHER" id="PTHR30580:SF0">
    <property type="entry name" value="PRIMOSOMAL PROTEIN N"/>
    <property type="match status" value="1"/>
</dbReference>
<gene>
    <name evidence="12" type="primary">priA</name>
    <name evidence="15" type="ordered locus">Plabr_2366</name>
</gene>
<dbReference type="InterPro" id="IPR027417">
    <property type="entry name" value="P-loop_NTPase"/>
</dbReference>
<keyword evidence="6 12" id="KW-0347">Helicase</keyword>
<dbReference type="CDD" id="cd17929">
    <property type="entry name" value="DEXHc_priA"/>
    <property type="match status" value="1"/>
</dbReference>
<evidence type="ECO:0000256" key="2">
    <source>
        <dbReference type="ARBA" id="ARBA00022705"/>
    </source>
</evidence>
<feature type="binding site" evidence="12">
    <location>
        <position position="532"/>
    </location>
    <ligand>
        <name>Zn(2+)</name>
        <dbReference type="ChEBI" id="CHEBI:29105"/>
        <label>1</label>
    </ligand>
</feature>
<dbReference type="Gene3D" id="3.40.1440.60">
    <property type="entry name" value="PriA, 3(prime) DNA-binding domain"/>
    <property type="match status" value="1"/>
</dbReference>
<dbReference type="InterPro" id="IPR040498">
    <property type="entry name" value="PriA_CRR"/>
</dbReference>
<evidence type="ECO:0000256" key="6">
    <source>
        <dbReference type="ARBA" id="ARBA00022806"/>
    </source>
</evidence>
<evidence type="ECO:0000256" key="10">
    <source>
        <dbReference type="ARBA" id="ARBA00023235"/>
    </source>
</evidence>
<evidence type="ECO:0000256" key="3">
    <source>
        <dbReference type="ARBA" id="ARBA00022723"/>
    </source>
</evidence>
<dbReference type="GO" id="GO:0008270">
    <property type="term" value="F:zinc ion binding"/>
    <property type="evidence" value="ECO:0007669"/>
    <property type="project" value="UniProtKB-UniRule"/>
</dbReference>
<keyword evidence="8 12" id="KW-0067">ATP-binding</keyword>
<dbReference type="GO" id="GO:0006302">
    <property type="term" value="P:double-strand break repair"/>
    <property type="evidence" value="ECO:0007669"/>
    <property type="project" value="InterPro"/>
</dbReference>
<keyword evidence="5 12" id="KW-0378">Hydrolase</keyword>
<evidence type="ECO:0000256" key="4">
    <source>
        <dbReference type="ARBA" id="ARBA00022741"/>
    </source>
</evidence>
<keyword evidence="7 12" id="KW-0862">Zinc</keyword>
<accession>F0SMW4</accession>
<evidence type="ECO:0000256" key="7">
    <source>
        <dbReference type="ARBA" id="ARBA00022833"/>
    </source>
</evidence>
<dbReference type="AlphaFoldDB" id="F0SMW4"/>
<feature type="domain" description="Helicase C-terminal" evidence="14">
    <location>
        <begin position="511"/>
        <end position="716"/>
    </location>
</feature>
<dbReference type="NCBIfam" id="TIGR00595">
    <property type="entry name" value="priA"/>
    <property type="match status" value="1"/>
</dbReference>
<evidence type="ECO:0000256" key="1">
    <source>
        <dbReference type="ARBA" id="ARBA00022515"/>
    </source>
</evidence>
<dbReference type="InterPro" id="IPR041222">
    <property type="entry name" value="PriA_3primeBD"/>
</dbReference>
<dbReference type="Pfam" id="PF18319">
    <property type="entry name" value="Zn_ribbon_PriA"/>
    <property type="match status" value="1"/>
</dbReference>
<dbReference type="Pfam" id="PF00270">
    <property type="entry name" value="DEAD"/>
    <property type="match status" value="1"/>
</dbReference>
<keyword evidence="16" id="KW-1185">Reference proteome</keyword>
<dbReference type="GO" id="GO:0006270">
    <property type="term" value="P:DNA replication initiation"/>
    <property type="evidence" value="ECO:0007669"/>
    <property type="project" value="TreeGrafter"/>
</dbReference>
<dbReference type="GO" id="GO:0003677">
    <property type="term" value="F:DNA binding"/>
    <property type="evidence" value="ECO:0007669"/>
    <property type="project" value="UniProtKB-UniRule"/>
</dbReference>
<reference evidence="16" key="1">
    <citation type="submission" date="2011-02" db="EMBL/GenBank/DDBJ databases">
        <title>The complete genome of Planctomyces brasiliensis DSM 5305.</title>
        <authorList>
            <person name="Lucas S."/>
            <person name="Copeland A."/>
            <person name="Lapidus A."/>
            <person name="Bruce D."/>
            <person name="Goodwin L."/>
            <person name="Pitluck S."/>
            <person name="Kyrpides N."/>
            <person name="Mavromatis K."/>
            <person name="Pagani I."/>
            <person name="Ivanova N."/>
            <person name="Ovchinnikova G."/>
            <person name="Lu M."/>
            <person name="Detter J.C."/>
            <person name="Han C."/>
            <person name="Land M."/>
            <person name="Hauser L."/>
            <person name="Markowitz V."/>
            <person name="Cheng J.-F."/>
            <person name="Hugenholtz P."/>
            <person name="Woyke T."/>
            <person name="Wu D."/>
            <person name="Tindall B."/>
            <person name="Pomrenke H.G."/>
            <person name="Brambilla E."/>
            <person name="Klenk H.-P."/>
            <person name="Eisen J.A."/>
        </authorList>
    </citation>
    <scope>NUCLEOTIDE SEQUENCE [LARGE SCALE GENOMIC DNA]</scope>
    <source>
        <strain evidence="16">ATCC 49424 / DSM 5305 / JCM 21570 / IAM 15109 / NBRC 103401 / IFAM 1448</strain>
    </source>
</reference>
<feature type="binding site" evidence="12">
    <location>
        <position position="522"/>
    </location>
    <ligand>
        <name>Zn(2+)</name>
        <dbReference type="ChEBI" id="CHEBI:29105"/>
        <label>2</label>
    </ligand>
</feature>
<dbReference type="InterPro" id="IPR042115">
    <property type="entry name" value="PriA_3primeBD_sf"/>
</dbReference>
<dbReference type="InterPro" id="IPR005259">
    <property type="entry name" value="PriA"/>
</dbReference>
<dbReference type="EMBL" id="CP002546">
    <property type="protein sequence ID" value="ADY59968.1"/>
    <property type="molecule type" value="Genomic_DNA"/>
</dbReference>
<comment type="catalytic activity">
    <reaction evidence="11 12">
        <text>ATP + H2O = ADP + phosphate + H(+)</text>
        <dbReference type="Rhea" id="RHEA:13065"/>
        <dbReference type="ChEBI" id="CHEBI:15377"/>
        <dbReference type="ChEBI" id="CHEBI:15378"/>
        <dbReference type="ChEBI" id="CHEBI:30616"/>
        <dbReference type="ChEBI" id="CHEBI:43474"/>
        <dbReference type="ChEBI" id="CHEBI:456216"/>
        <dbReference type="EC" id="5.6.2.4"/>
    </reaction>
</comment>
<sequence length="787" mass="88455">MSRQQNLFEDAADLKWQRADAQDWVVAQIVFNRPMEMAYSYLVPDSFRGLLKPGQRVKAPFGRSDRLTPGFCVGIEQGGPDHPLAGKKLKPIAEVLDLEPLANAQMLELTKWIADYYLCSWGQVLHGVIPAAVKNNAGTREIRFFQLADDLPEDLDALALPSKQRSVVDVLQQAAKPLPIDELTAAAECGTSPVNTLVKKGVLVAIREKRLTYTPDEREVQRQEDLTLSPQQQQALDTIVAAIEQKRTAAPPPRRDEAASVLPADPMPEPLRTLLLHGVTGSGKTEIYIRAIRHAVEFGRQAIVLVPEISLTPQTIRRFRRRFDTVAVLHSHLTDAERHFHWQRIAAGEVQVIVGARSAVFAPCPRLGLIVIDEEHENTFKQETTPRYHAREVARKRAEMERIPLVLGTATPTLETWWNAHKRNYQLISMPERIEKLPMPPVVTVDTLNDPMIRRGHNIGRALQTAVDQTLRDNGQVILFFNLRGFTPVLFCRKCGEKLSCPHCATSLTWHKDKKLCLCHTCDYTIPLPSVCPSCSQPGLRHFGSGTQRLEEEIRQKFPGVSVLRMDSDSMRKPGSHDEALERFRQGEVSILLGTQMIAKGLDFPNVTLVGVVDADTALHQIDFRASERTFQLISQVAGRTGRSSRGGRVLVQTMQPDAESIKFAAGHDYVGFARCEMGHRRERLMPPYSALLRLILRGTDEKLLEEASLEFGDILREASDAMEEKFRVLGPAPAPLARHKDYYRYQIMVTSPTHPALRKLYRDCLPKLNKISGIEFAVDVDPLHLR</sequence>
<dbReference type="InterPro" id="IPR014001">
    <property type="entry name" value="Helicase_ATP-bd"/>
</dbReference>
<dbReference type="Pfam" id="PF00271">
    <property type="entry name" value="Helicase_C"/>
    <property type="match status" value="1"/>
</dbReference>
<keyword evidence="2 12" id="KW-0235">DNA replication</keyword>
<evidence type="ECO:0000313" key="15">
    <source>
        <dbReference type="EMBL" id="ADY59968.1"/>
    </source>
</evidence>
<keyword evidence="9 12" id="KW-0238">DNA-binding</keyword>
<dbReference type="STRING" id="756272.Plabr_2366"/>
<dbReference type="PANTHER" id="PTHR30580">
    <property type="entry name" value="PRIMOSOMAL PROTEIN N"/>
    <property type="match status" value="1"/>
</dbReference>
<dbReference type="CDD" id="cd18804">
    <property type="entry name" value="SF2_C_priA"/>
    <property type="match status" value="1"/>
</dbReference>
<comment type="cofactor">
    <cofactor evidence="12">
        <name>Zn(2+)</name>
        <dbReference type="ChEBI" id="CHEBI:29105"/>
    </cofactor>
    <text evidence="12">Binds 2 zinc ions per subunit.</text>
</comment>
<keyword evidence="10 12" id="KW-0413">Isomerase</keyword>
<comment type="subunit">
    <text evidence="12">Component of the replication restart primosome.</text>
</comment>
<keyword evidence="3 12" id="KW-0479">Metal-binding</keyword>
<dbReference type="HAMAP" id="MF_00983">
    <property type="entry name" value="PriA"/>
    <property type="match status" value="1"/>
</dbReference>
<feature type="binding site" evidence="12">
    <location>
        <position position="519"/>
    </location>
    <ligand>
        <name>Zn(2+)</name>
        <dbReference type="ChEBI" id="CHEBI:29105"/>
        <label>2</label>
    </ligand>
</feature>
<dbReference type="GO" id="GO:0005524">
    <property type="term" value="F:ATP binding"/>
    <property type="evidence" value="ECO:0007669"/>
    <property type="project" value="UniProtKB-UniRule"/>
</dbReference>
<dbReference type="EC" id="5.6.2.4" evidence="12"/>
<dbReference type="HOGENOM" id="CLU_013353_3_0_0"/>
<dbReference type="GO" id="GO:1990077">
    <property type="term" value="C:primosome complex"/>
    <property type="evidence" value="ECO:0007669"/>
    <property type="project" value="UniProtKB-UniRule"/>
</dbReference>